<name>A0AA38GG34_TAXCH</name>
<evidence type="ECO:0000313" key="2">
    <source>
        <dbReference type="Proteomes" id="UP000824469"/>
    </source>
</evidence>
<reference evidence="1 2" key="1">
    <citation type="journal article" date="2021" name="Nat. Plants">
        <title>The Taxus genome provides insights into paclitaxel biosynthesis.</title>
        <authorList>
            <person name="Xiong X."/>
            <person name="Gou J."/>
            <person name="Liao Q."/>
            <person name="Li Y."/>
            <person name="Zhou Q."/>
            <person name="Bi G."/>
            <person name="Li C."/>
            <person name="Du R."/>
            <person name="Wang X."/>
            <person name="Sun T."/>
            <person name="Guo L."/>
            <person name="Liang H."/>
            <person name="Lu P."/>
            <person name="Wu Y."/>
            <person name="Zhang Z."/>
            <person name="Ro D.K."/>
            <person name="Shang Y."/>
            <person name="Huang S."/>
            <person name="Yan J."/>
        </authorList>
    </citation>
    <scope>NUCLEOTIDE SEQUENCE [LARGE SCALE GENOMIC DNA]</scope>
    <source>
        <strain evidence="1">Ta-2019</strain>
    </source>
</reference>
<dbReference type="AlphaFoldDB" id="A0AA38GG34"/>
<comment type="caution">
    <text evidence="1">The sequence shown here is derived from an EMBL/GenBank/DDBJ whole genome shotgun (WGS) entry which is preliminary data.</text>
</comment>
<protein>
    <submittedName>
        <fullName evidence="1">Uncharacterized protein</fullName>
    </submittedName>
</protein>
<dbReference type="Proteomes" id="UP000824469">
    <property type="component" value="Unassembled WGS sequence"/>
</dbReference>
<sequence length="52" mass="6165">MIWPSLSDFQIFLHFISNRHRCISVDADLHQSTPILNSRRRFYLIDAHLPAD</sequence>
<proteinExistence type="predicted"/>
<organism evidence="1 2">
    <name type="scientific">Taxus chinensis</name>
    <name type="common">Chinese yew</name>
    <name type="synonym">Taxus wallichiana var. chinensis</name>
    <dbReference type="NCBI Taxonomy" id="29808"/>
    <lineage>
        <taxon>Eukaryota</taxon>
        <taxon>Viridiplantae</taxon>
        <taxon>Streptophyta</taxon>
        <taxon>Embryophyta</taxon>
        <taxon>Tracheophyta</taxon>
        <taxon>Spermatophyta</taxon>
        <taxon>Pinopsida</taxon>
        <taxon>Pinidae</taxon>
        <taxon>Conifers II</taxon>
        <taxon>Cupressales</taxon>
        <taxon>Taxaceae</taxon>
        <taxon>Taxus</taxon>
    </lineage>
</organism>
<keyword evidence="2" id="KW-1185">Reference proteome</keyword>
<feature type="non-terminal residue" evidence="1">
    <location>
        <position position="52"/>
    </location>
</feature>
<accession>A0AA38GG34</accession>
<gene>
    <name evidence="1" type="ORF">KI387_016870</name>
</gene>
<evidence type="ECO:0000313" key="1">
    <source>
        <dbReference type="EMBL" id="KAH9322231.1"/>
    </source>
</evidence>
<dbReference type="EMBL" id="JAHRHJ020000003">
    <property type="protein sequence ID" value="KAH9322231.1"/>
    <property type="molecule type" value="Genomic_DNA"/>
</dbReference>